<sequence length="208" mass="23438">MGFEGAHAVLLRGYTVRGCWEGALQSDFEHYEDPSRPKDMPVPQDTLSRLAKAAKEFLRGEADLLEVGVNERSLTHRLAVYIGPYFKDWHVDCEYNRLRDKVKSLPKPEGEAPLDDTNAITIYPDIIVHRRQTDYNCAVIEVKKRGNNDIKLDVEKLRGMTMAGEYEYTVGLHLVIDCKAKSLSGVVAYRGGDEDAELTELAKAMFMG</sequence>
<organism evidence="1 2">
    <name type="scientific">Rhizobium loti</name>
    <name type="common">Mesorhizobium loti</name>
    <dbReference type="NCBI Taxonomy" id="381"/>
    <lineage>
        <taxon>Bacteria</taxon>
        <taxon>Pseudomonadati</taxon>
        <taxon>Pseudomonadota</taxon>
        <taxon>Alphaproteobacteria</taxon>
        <taxon>Hyphomicrobiales</taxon>
        <taxon>Phyllobacteriaceae</taxon>
        <taxon>Mesorhizobium</taxon>
    </lineage>
</organism>
<gene>
    <name evidence="1" type="ORF">AU467_24810</name>
</gene>
<evidence type="ECO:0000313" key="2">
    <source>
        <dbReference type="Proteomes" id="UP000053176"/>
    </source>
</evidence>
<evidence type="ECO:0000313" key="1">
    <source>
        <dbReference type="EMBL" id="KUM25791.1"/>
    </source>
</evidence>
<reference evidence="1 2" key="1">
    <citation type="submission" date="2015-12" db="EMBL/GenBank/DDBJ databases">
        <title>Draft genome sequence of Mesorhizobium sp. UFLA 01-765, a multitolerant efficient symbiont and plant-growth promoting strain isolated from Zn-mining soil using Leucaena leucocephala as a trap plant.</title>
        <authorList>
            <person name="Rangel W.M."/>
            <person name="Thijs S."/>
            <person name="Longatti S.M."/>
            <person name="Moreira F.M."/>
            <person name="Weyens N."/>
            <person name="Vangronsveld J."/>
            <person name="Van Hamme J.D."/>
            <person name="Bottos E.M."/>
            <person name="Rineau F."/>
        </authorList>
    </citation>
    <scope>NUCLEOTIDE SEQUENCE [LARGE SCALE GENOMIC DNA]</scope>
    <source>
        <strain evidence="1 2">UFLA 01-765</strain>
    </source>
</reference>
<comment type="caution">
    <text evidence="1">The sequence shown here is derived from an EMBL/GenBank/DDBJ whole genome shotgun (WGS) entry which is preliminary data.</text>
</comment>
<accession>A0A124GG62</accession>
<name>A0A124GG62_RHILI</name>
<proteinExistence type="predicted"/>
<dbReference type="EMBL" id="LPWA01000113">
    <property type="protein sequence ID" value="KUM25791.1"/>
    <property type="molecule type" value="Genomic_DNA"/>
</dbReference>
<dbReference type="Proteomes" id="UP000053176">
    <property type="component" value="Unassembled WGS sequence"/>
</dbReference>
<dbReference type="AlphaFoldDB" id="A0A124GG62"/>
<protein>
    <submittedName>
        <fullName evidence="1">Uncharacterized protein</fullName>
    </submittedName>
</protein>